<evidence type="ECO:0008006" key="6">
    <source>
        <dbReference type="Google" id="ProtNLM"/>
    </source>
</evidence>
<dbReference type="AlphaFoldDB" id="A0A0F7KKM7"/>
<keyword evidence="1" id="KW-0732">Signal</keyword>
<evidence type="ECO:0000313" key="2">
    <source>
        <dbReference type="EMBL" id="AKH39499.1"/>
    </source>
</evidence>
<proteinExistence type="predicted"/>
<dbReference type="EMBL" id="VNHT01000100">
    <property type="protein sequence ID" value="TYP72981.1"/>
    <property type="molecule type" value="Genomic_DNA"/>
</dbReference>
<evidence type="ECO:0000313" key="3">
    <source>
        <dbReference type="EMBL" id="TYP72981.1"/>
    </source>
</evidence>
<organism evidence="2 4">
    <name type="scientific">Nitrosomonas communis</name>
    <dbReference type="NCBI Taxonomy" id="44574"/>
    <lineage>
        <taxon>Bacteria</taxon>
        <taxon>Pseudomonadati</taxon>
        <taxon>Pseudomonadota</taxon>
        <taxon>Betaproteobacteria</taxon>
        <taxon>Nitrosomonadales</taxon>
        <taxon>Nitrosomonadaceae</taxon>
        <taxon>Nitrosomonas</taxon>
    </lineage>
</organism>
<reference evidence="2 4" key="2">
    <citation type="journal article" date="2016" name="Genome Announc.">
        <title>Genome Sequence of Nitrosomonas communis Strain Nm2, a Mesophilic Ammonia-Oxidizing Bacterium Isolated from Mediterranean Soil.</title>
        <authorList>
            <person name="Kozlowski J.A."/>
            <person name="Kits K.D."/>
            <person name="Stein L.Y."/>
        </authorList>
    </citation>
    <scope>NUCLEOTIDE SEQUENCE [LARGE SCALE GENOMIC DNA]</scope>
    <source>
        <strain evidence="2 4">Nm2</strain>
    </source>
</reference>
<reference evidence="4" key="1">
    <citation type="submission" date="2015-05" db="EMBL/GenBank/DDBJ databases">
        <title>Draft genome of Nitrosomonas communis strain Nm2.</title>
        <authorList>
            <person name="Kozlowski J.A."/>
            <person name="Kits K.D."/>
            <person name="Stein L.Y."/>
        </authorList>
    </citation>
    <scope>NUCLEOTIDE SEQUENCE [LARGE SCALE GENOMIC DNA]</scope>
    <source>
        <strain evidence="4">Nm2</strain>
    </source>
</reference>
<evidence type="ECO:0000313" key="5">
    <source>
        <dbReference type="Proteomes" id="UP000324176"/>
    </source>
</evidence>
<gene>
    <name evidence="2" type="ORF">AAW31_06850</name>
    <name evidence="3" type="ORF">BCL69_11002</name>
</gene>
<protein>
    <recommendedName>
        <fullName evidence="6">DUF4398 domain-containing protein</fullName>
    </recommendedName>
</protein>
<evidence type="ECO:0000256" key="1">
    <source>
        <dbReference type="SAM" id="SignalP"/>
    </source>
</evidence>
<dbReference type="KEGG" id="nco:AAW31_06850"/>
<feature type="signal peptide" evidence="1">
    <location>
        <begin position="1"/>
        <end position="20"/>
    </location>
</feature>
<feature type="chain" id="PRO_5035990359" description="DUF4398 domain-containing protein" evidence="1">
    <location>
        <begin position="21"/>
        <end position="130"/>
    </location>
</feature>
<dbReference type="EMBL" id="CP011451">
    <property type="protein sequence ID" value="AKH39499.1"/>
    <property type="molecule type" value="Genomic_DNA"/>
</dbReference>
<dbReference type="Proteomes" id="UP000034156">
    <property type="component" value="Chromosome"/>
</dbReference>
<keyword evidence="4" id="KW-1185">Reference proteome</keyword>
<reference evidence="3 5" key="3">
    <citation type="submission" date="2019-07" db="EMBL/GenBank/DDBJ databases">
        <title>Active sludge and wastewater microbial communities from Klosterneuburg, Austria.</title>
        <authorList>
            <person name="Wagner M."/>
        </authorList>
    </citation>
    <scope>NUCLEOTIDE SEQUENCE [LARGE SCALE GENOMIC DNA]</scope>
    <source>
        <strain evidence="3 5">Nm2</strain>
    </source>
</reference>
<dbReference type="Proteomes" id="UP000324176">
    <property type="component" value="Unassembled WGS sequence"/>
</dbReference>
<name>A0A0F7KKM7_9PROT</name>
<sequence length="130" mass="14856">MKKLSLLMIISILGFLTGCAQMSPIGSVQGNEFFSAKLASIDPHNHDALAKHYEDAANGMKAKLQTEKKLLEEYEEHNYYYGRKGQDLRSHTWANIRHLEKSIKENLKEAAVHRKMAQDQQKQDLSLLTE</sequence>
<dbReference type="PROSITE" id="PS51257">
    <property type="entry name" value="PROKAR_LIPOPROTEIN"/>
    <property type="match status" value="1"/>
</dbReference>
<accession>A0A0F7KKM7</accession>
<dbReference type="PATRIC" id="fig|44574.3.peg.1650"/>
<evidence type="ECO:0000313" key="4">
    <source>
        <dbReference type="Proteomes" id="UP000034156"/>
    </source>
</evidence>